<dbReference type="EnsemblMetazoa" id="Aqu2.1.32835_001">
    <property type="protein sequence ID" value="Aqu2.1.32835_001"/>
    <property type="gene ID" value="Aqu2.1.32835"/>
</dbReference>
<dbReference type="InParanoid" id="A0A1X7UXX6"/>
<evidence type="ECO:0000313" key="1">
    <source>
        <dbReference type="EnsemblMetazoa" id="Aqu2.1.32835_001"/>
    </source>
</evidence>
<accession>A0A1X7UXX6</accession>
<reference evidence="1" key="1">
    <citation type="submission" date="2017-05" db="UniProtKB">
        <authorList>
            <consortium name="EnsemblMetazoa"/>
        </authorList>
    </citation>
    <scope>IDENTIFICATION</scope>
</reference>
<proteinExistence type="predicted"/>
<protein>
    <submittedName>
        <fullName evidence="1">Uncharacterized protein</fullName>
    </submittedName>
</protein>
<name>A0A1X7UXX6_AMPQE</name>
<organism evidence="1">
    <name type="scientific">Amphimedon queenslandica</name>
    <name type="common">Sponge</name>
    <dbReference type="NCBI Taxonomy" id="400682"/>
    <lineage>
        <taxon>Eukaryota</taxon>
        <taxon>Metazoa</taxon>
        <taxon>Porifera</taxon>
        <taxon>Demospongiae</taxon>
        <taxon>Heteroscleromorpha</taxon>
        <taxon>Haplosclerida</taxon>
        <taxon>Niphatidae</taxon>
        <taxon>Amphimedon</taxon>
    </lineage>
</organism>
<sequence>MTLKNTDTSNEVFKALFHYICLKAMMRDYIHLLKQYFLANVVLCLNRHGSVT</sequence>
<dbReference type="AlphaFoldDB" id="A0A1X7UXX6"/>